<dbReference type="EMBL" id="GBRH01192283">
    <property type="protein sequence ID" value="JAE05613.1"/>
    <property type="molecule type" value="Transcribed_RNA"/>
</dbReference>
<reference evidence="2" key="2">
    <citation type="journal article" date="2015" name="Data Brief">
        <title>Shoot transcriptome of the giant reed, Arundo donax.</title>
        <authorList>
            <person name="Barrero R.A."/>
            <person name="Guerrero F.D."/>
            <person name="Moolhuijzen P."/>
            <person name="Goolsby J.A."/>
            <person name="Tidwell J."/>
            <person name="Bellgard S.E."/>
            <person name="Bellgard M.I."/>
        </authorList>
    </citation>
    <scope>NUCLEOTIDE SEQUENCE</scope>
    <source>
        <tissue evidence="2">Shoot tissue taken approximately 20 cm above the soil surface</tissue>
    </source>
</reference>
<keyword evidence="1" id="KW-1133">Transmembrane helix</keyword>
<proteinExistence type="predicted"/>
<accession>A0A0A9FBL2</accession>
<name>A0A0A9FBL2_ARUDO</name>
<keyword evidence="1" id="KW-0812">Transmembrane</keyword>
<keyword evidence="1" id="KW-0472">Membrane</keyword>
<evidence type="ECO:0000313" key="2">
    <source>
        <dbReference type="EMBL" id="JAE05613.1"/>
    </source>
</evidence>
<feature type="transmembrane region" description="Helical" evidence="1">
    <location>
        <begin position="33"/>
        <end position="50"/>
    </location>
</feature>
<protein>
    <submittedName>
        <fullName evidence="2">Uncharacterized protein</fullName>
    </submittedName>
</protein>
<dbReference type="AlphaFoldDB" id="A0A0A9FBL2"/>
<evidence type="ECO:0000256" key="1">
    <source>
        <dbReference type="SAM" id="Phobius"/>
    </source>
</evidence>
<sequence length="53" mass="6052">MSLHFRSSLLHGSCSLGYQSVPCMLLQKYQPNIYSTIWTSIFSFTIIALLPRT</sequence>
<organism evidence="2">
    <name type="scientific">Arundo donax</name>
    <name type="common">Giant reed</name>
    <name type="synonym">Donax arundinaceus</name>
    <dbReference type="NCBI Taxonomy" id="35708"/>
    <lineage>
        <taxon>Eukaryota</taxon>
        <taxon>Viridiplantae</taxon>
        <taxon>Streptophyta</taxon>
        <taxon>Embryophyta</taxon>
        <taxon>Tracheophyta</taxon>
        <taxon>Spermatophyta</taxon>
        <taxon>Magnoliopsida</taxon>
        <taxon>Liliopsida</taxon>
        <taxon>Poales</taxon>
        <taxon>Poaceae</taxon>
        <taxon>PACMAD clade</taxon>
        <taxon>Arundinoideae</taxon>
        <taxon>Arundineae</taxon>
        <taxon>Arundo</taxon>
    </lineage>
</organism>
<reference evidence="2" key="1">
    <citation type="submission" date="2014-09" db="EMBL/GenBank/DDBJ databases">
        <authorList>
            <person name="Magalhaes I.L.F."/>
            <person name="Oliveira U."/>
            <person name="Santos F.R."/>
            <person name="Vidigal T.H.D.A."/>
            <person name="Brescovit A.D."/>
            <person name="Santos A.J."/>
        </authorList>
    </citation>
    <scope>NUCLEOTIDE SEQUENCE</scope>
    <source>
        <tissue evidence="2">Shoot tissue taken approximately 20 cm above the soil surface</tissue>
    </source>
</reference>